<dbReference type="EMBL" id="CP034593">
    <property type="protein sequence ID" value="AZQ76536.1"/>
    <property type="molecule type" value="Genomic_DNA"/>
</dbReference>
<dbReference type="Pfam" id="PF07690">
    <property type="entry name" value="MFS_1"/>
    <property type="match status" value="1"/>
</dbReference>
<protein>
    <submittedName>
        <fullName evidence="3">MFS transporter</fullName>
    </submittedName>
</protein>
<feature type="transmembrane region" description="Helical" evidence="2">
    <location>
        <begin position="348"/>
        <end position="369"/>
    </location>
</feature>
<name>A0A3Q9G5V6_9ACTO</name>
<evidence type="ECO:0000256" key="2">
    <source>
        <dbReference type="SAM" id="Phobius"/>
    </source>
</evidence>
<feature type="transmembrane region" description="Helical" evidence="2">
    <location>
        <begin position="375"/>
        <end position="393"/>
    </location>
</feature>
<dbReference type="Gene3D" id="1.20.1250.20">
    <property type="entry name" value="MFS general substrate transporter like domains"/>
    <property type="match status" value="1"/>
</dbReference>
<proteinExistence type="predicted"/>
<feature type="compositionally biased region" description="Basic and acidic residues" evidence="1">
    <location>
        <begin position="226"/>
        <end position="236"/>
    </location>
</feature>
<feature type="transmembrane region" description="Helical" evidence="2">
    <location>
        <begin position="440"/>
        <end position="460"/>
    </location>
</feature>
<dbReference type="RefSeq" id="WP_126703344.1">
    <property type="nucleotide sequence ID" value="NZ_CP034593.1"/>
</dbReference>
<keyword evidence="2" id="KW-0812">Transmembrane</keyword>
<evidence type="ECO:0000256" key="1">
    <source>
        <dbReference type="SAM" id="MobiDB-lite"/>
    </source>
</evidence>
<feature type="transmembrane region" description="Helical" evidence="2">
    <location>
        <begin position="287"/>
        <end position="308"/>
    </location>
</feature>
<gene>
    <name evidence="3" type="ORF">EJ997_03420</name>
</gene>
<feature type="transmembrane region" description="Helical" evidence="2">
    <location>
        <begin position="201"/>
        <end position="220"/>
    </location>
</feature>
<feature type="transmembrane region" description="Helical" evidence="2">
    <location>
        <begin position="314"/>
        <end position="336"/>
    </location>
</feature>
<dbReference type="PANTHER" id="PTHR23526:SF4">
    <property type="entry name" value="INTEGRAL MEMBRANE TRANSPORT PROTEIN"/>
    <property type="match status" value="1"/>
</dbReference>
<evidence type="ECO:0000313" key="3">
    <source>
        <dbReference type="EMBL" id="AZQ76536.1"/>
    </source>
</evidence>
<feature type="compositionally biased region" description="Basic and acidic residues" evidence="1">
    <location>
        <begin position="254"/>
        <end position="264"/>
    </location>
</feature>
<accession>A0A3Q9G5V6</accession>
<dbReference type="Proteomes" id="UP000280344">
    <property type="component" value="Chromosome"/>
</dbReference>
<feature type="transmembrane region" description="Helical" evidence="2">
    <location>
        <begin position="167"/>
        <end position="189"/>
    </location>
</feature>
<feature type="transmembrane region" description="Helical" evidence="2">
    <location>
        <begin position="129"/>
        <end position="147"/>
    </location>
</feature>
<feature type="transmembrane region" description="Helical" evidence="2">
    <location>
        <begin position="414"/>
        <end position="434"/>
    </location>
</feature>
<dbReference type="OrthoDB" id="1117124at2"/>
<feature type="compositionally biased region" description="Polar residues" evidence="1">
    <location>
        <begin position="241"/>
        <end position="253"/>
    </location>
</feature>
<dbReference type="InterPro" id="IPR052528">
    <property type="entry name" value="Sugar_transport-like"/>
</dbReference>
<feature type="transmembrane region" description="Helical" evidence="2">
    <location>
        <begin position="56"/>
        <end position="75"/>
    </location>
</feature>
<keyword evidence="2" id="KW-0472">Membrane</keyword>
<dbReference type="KEGG" id="flh:EJ997_03420"/>
<feature type="region of interest" description="Disordered" evidence="1">
    <location>
        <begin position="226"/>
        <end position="264"/>
    </location>
</feature>
<organism evidence="3 4">
    <name type="scientific">Flaviflexus ciconiae</name>
    <dbReference type="NCBI Taxonomy" id="2496867"/>
    <lineage>
        <taxon>Bacteria</taxon>
        <taxon>Bacillati</taxon>
        <taxon>Actinomycetota</taxon>
        <taxon>Actinomycetes</taxon>
        <taxon>Actinomycetales</taxon>
        <taxon>Actinomycetaceae</taxon>
        <taxon>Flaviflexus</taxon>
    </lineage>
</organism>
<dbReference type="InterPro" id="IPR036259">
    <property type="entry name" value="MFS_trans_sf"/>
</dbReference>
<feature type="transmembrane region" description="Helical" evidence="2">
    <location>
        <begin position="101"/>
        <end position="123"/>
    </location>
</feature>
<dbReference type="CDD" id="cd06174">
    <property type="entry name" value="MFS"/>
    <property type="match status" value="1"/>
</dbReference>
<dbReference type="InterPro" id="IPR011701">
    <property type="entry name" value="MFS"/>
</dbReference>
<keyword evidence="2" id="KW-1133">Transmembrane helix</keyword>
<dbReference type="PANTHER" id="PTHR23526">
    <property type="entry name" value="INTEGRAL MEMBRANE TRANSPORT PROTEIN-RELATED"/>
    <property type="match status" value="1"/>
</dbReference>
<dbReference type="GO" id="GO:0022857">
    <property type="term" value="F:transmembrane transporter activity"/>
    <property type="evidence" value="ECO:0007669"/>
    <property type="project" value="InterPro"/>
</dbReference>
<dbReference type="AlphaFoldDB" id="A0A3Q9G5V6"/>
<dbReference type="SUPFAM" id="SSF103473">
    <property type="entry name" value="MFS general substrate transporter"/>
    <property type="match status" value="1"/>
</dbReference>
<evidence type="ECO:0000313" key="4">
    <source>
        <dbReference type="Proteomes" id="UP000280344"/>
    </source>
</evidence>
<sequence>MNKTERIYSFLMDRNNDAEDELPEAVRQNVPRNGLRQVLGNSLQSSGDQIVNASTVLPWLFSVLGVPAALTGFLVPVRESGSMLPQAFLTPLVLKVTYRKWVFVTGALVQALSVMGMAGTAALAEGMTAGVLVLLFLVAFSLGRCLCSISSKDIQGRTIPKGERGQINGLATMASGLVAITLGVAIRIIGGGDLSASQLVWLLVGGGILWFLVALVYAGIREPATEKTTKPSKTESDSSTNKSGNTNNPGNTSKPDDTGAAKKDSERNWLSQVVHLLRSDKPFRTFVIARSLLLVSALSPPFIITMSIQSGTSALAGLGGFVIASGVANLVGGRIFGRAADRSSRDLMSFGAALASTIIILTILALTIFDISGESWIGAAIFIASYFLLRLTHTGVRVARKTYLVDMAEGDLRTTYTAVSNSAMGIILLLVGGVSSALAIVHINWALGFLAVMGILGIFAGRKLPDVSRQD</sequence>
<reference evidence="3 4" key="1">
    <citation type="submission" date="2018-12" db="EMBL/GenBank/DDBJ databases">
        <title>Complete genome sequence of Flaviflexus sp. H23T48.</title>
        <authorList>
            <person name="Bae J.-W."/>
            <person name="Lee J.-Y."/>
        </authorList>
    </citation>
    <scope>NUCLEOTIDE SEQUENCE [LARGE SCALE GENOMIC DNA]</scope>
    <source>
        <strain evidence="3 4">H23T48</strain>
    </source>
</reference>
<keyword evidence="4" id="KW-1185">Reference proteome</keyword>